<dbReference type="GO" id="GO:1990961">
    <property type="term" value="P:xenobiotic detoxification by transmembrane export across the plasma membrane"/>
    <property type="evidence" value="ECO:0007669"/>
    <property type="project" value="InterPro"/>
</dbReference>
<dbReference type="PANTHER" id="PTHR11206">
    <property type="entry name" value="MULTIDRUG RESISTANCE PROTEIN"/>
    <property type="match status" value="1"/>
</dbReference>
<evidence type="ECO:0000256" key="7">
    <source>
        <dbReference type="SAM" id="MobiDB-lite"/>
    </source>
</evidence>
<feature type="transmembrane region" description="Helical" evidence="6">
    <location>
        <begin position="494"/>
        <end position="514"/>
    </location>
</feature>
<evidence type="ECO:0000256" key="4">
    <source>
        <dbReference type="ARBA" id="ARBA00022989"/>
    </source>
</evidence>
<dbReference type="InterPro" id="IPR045069">
    <property type="entry name" value="MATE_euk"/>
</dbReference>
<dbReference type="GO" id="GO:0015297">
    <property type="term" value="F:antiporter activity"/>
    <property type="evidence" value="ECO:0007669"/>
    <property type="project" value="InterPro"/>
</dbReference>
<evidence type="ECO:0000256" key="2">
    <source>
        <dbReference type="ARBA" id="ARBA00010199"/>
    </source>
</evidence>
<protein>
    <recommendedName>
        <fullName evidence="6">Protein DETOXIFICATION</fullName>
    </recommendedName>
    <alternativeName>
        <fullName evidence="6">Multidrug and toxic compound extrusion protein</fullName>
    </alternativeName>
</protein>
<sequence length="573" mass="62885">MIICAEERDKELGHENTHCYGNGLRFDYLKRTKQPKRVKRKSAKIGKEKKEQNAGESSSSSSAENSPRKGSEKGETPFFNGPDSLETAELHHAPEGLIDTNVGDYAGINGFEDIKNVFITESIKLWTIAGPIAFNILCNYAVNSFTNIFVGHIGDLELSAVSISLSVISNFSFGFLLGMASALETLCGQAFGAGQVEMLGVYMQRSWIILLGACICLLPIYIYSEKILLLLGQERQIAELAGVFTIQSIPQMFSLAVNFPTQKFLQAQSKVGFMAWLGFIVLIVHIMILYLLIKVWSFGTTGAAAAYCTTAWIMALAQTAYVVGWCKDGWTGLSWLAFKDLWPFVKLSVASAVMLCLEVWYFMILIVLTGHLDNPIIAVGSLSICMNVNGWEGMLFIGINAAISVRISNELGSGRPKTAKYAVIVIIVESLIIGILCAVIVLATKDHFAIIFTDSKDMIKAVSNLAGLLGITMILNSIQPVISGVAVGGGWQALVAYINLLCYYVIGLPLGFLFGYKLGYRVEGIWVGMICGTALQTAILLYIVYKTNWNKEVEQASERMRKWVGHEIEISNM</sequence>
<dbReference type="CDD" id="cd13132">
    <property type="entry name" value="MATE_eukaryotic"/>
    <property type="match status" value="1"/>
</dbReference>
<evidence type="ECO:0000256" key="1">
    <source>
        <dbReference type="ARBA" id="ARBA00004141"/>
    </source>
</evidence>
<feature type="transmembrane region" description="Helical" evidence="6">
    <location>
        <begin position="207"/>
        <end position="224"/>
    </location>
</feature>
<feature type="transmembrane region" description="Helical" evidence="6">
    <location>
        <begin position="421"/>
        <end position="444"/>
    </location>
</feature>
<reference evidence="8 9" key="1">
    <citation type="submission" date="2024-01" db="EMBL/GenBank/DDBJ databases">
        <title>The genomes of 5 underutilized Papilionoideae crops provide insights into root nodulation and disease resistanc.</title>
        <authorList>
            <person name="Jiang F."/>
        </authorList>
    </citation>
    <scope>NUCLEOTIDE SEQUENCE [LARGE SCALE GENOMIC DNA]</scope>
    <source>
        <strain evidence="8">LVBAO_FW01</strain>
        <tissue evidence="8">Leaves</tissue>
    </source>
</reference>
<feature type="transmembrane region" description="Helical" evidence="6">
    <location>
        <begin position="304"/>
        <end position="324"/>
    </location>
</feature>
<dbReference type="GO" id="GO:0016020">
    <property type="term" value="C:membrane"/>
    <property type="evidence" value="ECO:0007669"/>
    <property type="project" value="UniProtKB-SubCell"/>
</dbReference>
<feature type="compositionally biased region" description="Basic and acidic residues" evidence="7">
    <location>
        <begin position="66"/>
        <end position="75"/>
    </location>
</feature>
<feature type="transmembrane region" description="Helical" evidence="6">
    <location>
        <begin position="376"/>
        <end position="401"/>
    </location>
</feature>
<dbReference type="GO" id="GO:0042910">
    <property type="term" value="F:xenobiotic transmembrane transporter activity"/>
    <property type="evidence" value="ECO:0007669"/>
    <property type="project" value="InterPro"/>
</dbReference>
<evidence type="ECO:0000256" key="6">
    <source>
        <dbReference type="RuleBase" id="RU004914"/>
    </source>
</evidence>
<keyword evidence="4 6" id="KW-1133">Transmembrane helix</keyword>
<keyword evidence="9" id="KW-1185">Reference proteome</keyword>
<evidence type="ECO:0000313" key="8">
    <source>
        <dbReference type="EMBL" id="KAK7340274.1"/>
    </source>
</evidence>
<dbReference type="AlphaFoldDB" id="A0AAN9LQI0"/>
<dbReference type="InterPro" id="IPR002528">
    <property type="entry name" value="MATE_fam"/>
</dbReference>
<keyword evidence="3 6" id="KW-0812">Transmembrane</keyword>
<evidence type="ECO:0000313" key="9">
    <source>
        <dbReference type="Proteomes" id="UP001367508"/>
    </source>
</evidence>
<evidence type="ECO:0000256" key="3">
    <source>
        <dbReference type="ARBA" id="ARBA00022692"/>
    </source>
</evidence>
<feature type="region of interest" description="Disordered" evidence="7">
    <location>
        <begin position="31"/>
        <end position="85"/>
    </location>
</feature>
<feature type="transmembrane region" description="Helical" evidence="6">
    <location>
        <begin position="273"/>
        <end position="292"/>
    </location>
</feature>
<feature type="transmembrane region" description="Helical" evidence="6">
    <location>
        <begin position="344"/>
        <end position="369"/>
    </location>
</feature>
<comment type="caution">
    <text evidence="8">The sequence shown here is derived from an EMBL/GenBank/DDBJ whole genome shotgun (WGS) entry which is preliminary data.</text>
</comment>
<dbReference type="Proteomes" id="UP001367508">
    <property type="component" value="Unassembled WGS sequence"/>
</dbReference>
<dbReference type="EMBL" id="JAYMYQ010000004">
    <property type="protein sequence ID" value="KAK7340274.1"/>
    <property type="molecule type" value="Genomic_DNA"/>
</dbReference>
<dbReference type="NCBIfam" id="TIGR00797">
    <property type="entry name" value="matE"/>
    <property type="match status" value="1"/>
</dbReference>
<feature type="transmembrane region" description="Helical" evidence="6">
    <location>
        <begin position="526"/>
        <end position="545"/>
    </location>
</feature>
<name>A0AAN9LQI0_CANGL</name>
<feature type="transmembrane region" description="Helical" evidence="6">
    <location>
        <begin position="162"/>
        <end position="186"/>
    </location>
</feature>
<comment type="subcellular location">
    <subcellularLocation>
        <location evidence="1">Membrane</location>
        <topology evidence="1">Multi-pass membrane protein</topology>
    </subcellularLocation>
</comment>
<dbReference type="Pfam" id="PF01554">
    <property type="entry name" value="MatE"/>
    <property type="match status" value="2"/>
</dbReference>
<gene>
    <name evidence="8" type="ORF">VNO77_20976</name>
</gene>
<proteinExistence type="inferred from homology"/>
<comment type="similarity">
    <text evidence="2 6">Belongs to the multi antimicrobial extrusion (MATE) (TC 2.A.66.1) family.</text>
</comment>
<feature type="compositionally biased region" description="Basic residues" evidence="7">
    <location>
        <begin position="31"/>
        <end position="44"/>
    </location>
</feature>
<organism evidence="8 9">
    <name type="scientific">Canavalia gladiata</name>
    <name type="common">Sword bean</name>
    <name type="synonym">Dolichos gladiatus</name>
    <dbReference type="NCBI Taxonomy" id="3824"/>
    <lineage>
        <taxon>Eukaryota</taxon>
        <taxon>Viridiplantae</taxon>
        <taxon>Streptophyta</taxon>
        <taxon>Embryophyta</taxon>
        <taxon>Tracheophyta</taxon>
        <taxon>Spermatophyta</taxon>
        <taxon>Magnoliopsida</taxon>
        <taxon>eudicotyledons</taxon>
        <taxon>Gunneridae</taxon>
        <taxon>Pentapetalae</taxon>
        <taxon>rosids</taxon>
        <taxon>fabids</taxon>
        <taxon>Fabales</taxon>
        <taxon>Fabaceae</taxon>
        <taxon>Papilionoideae</taxon>
        <taxon>50 kb inversion clade</taxon>
        <taxon>NPAAA clade</taxon>
        <taxon>indigoferoid/millettioid clade</taxon>
        <taxon>Phaseoleae</taxon>
        <taxon>Canavalia</taxon>
    </lineage>
</organism>
<keyword evidence="5 6" id="KW-0472">Membrane</keyword>
<accession>A0AAN9LQI0</accession>
<feature type="transmembrane region" description="Helical" evidence="6">
    <location>
        <begin position="465"/>
        <end position="488"/>
    </location>
</feature>
<evidence type="ECO:0000256" key="5">
    <source>
        <dbReference type="ARBA" id="ARBA00023136"/>
    </source>
</evidence>